<feature type="compositionally biased region" description="Basic and acidic residues" evidence="1">
    <location>
        <begin position="77"/>
        <end position="95"/>
    </location>
</feature>
<sequence>MGSQLQGISLPAARGTAGGRIWLRRVAVGLGLLLILAGIGVILKSLMTGNTNPKKTATTVKIMPDTPPPPPPPPPKEPPKEQPKEMKVEQPKPREAPQPPAEALKMEGAAGDGPSPFQAGTVTNEYQGGTTIGGKDQFAWFTGLLKGQIESALARDKDLAKGDYRLVVKVWITRSGKIERFELDGSSGNTQIDGLIKAALNNIAPLSEPPPENMPQPVKLRITSRSAGG</sequence>
<feature type="region of interest" description="Disordered" evidence="1">
    <location>
        <begin position="49"/>
        <end position="100"/>
    </location>
</feature>
<keyword evidence="4" id="KW-1185">Reference proteome</keyword>
<evidence type="ECO:0000256" key="1">
    <source>
        <dbReference type="SAM" id="MobiDB-lite"/>
    </source>
</evidence>
<dbReference type="OrthoDB" id="9154019at2"/>
<feature type="transmembrane region" description="Helical" evidence="2">
    <location>
        <begin position="21"/>
        <end position="43"/>
    </location>
</feature>
<evidence type="ECO:0000313" key="3">
    <source>
        <dbReference type="EMBL" id="ARO87122.1"/>
    </source>
</evidence>
<name>A0A1W6SMX9_9PROT</name>
<gene>
    <name evidence="3" type="ORF">EBAPG3_004695</name>
</gene>
<dbReference type="AlphaFoldDB" id="A0A1W6SMX9"/>
<dbReference type="eggNOG" id="COG0810">
    <property type="taxonomic scope" value="Bacteria"/>
</dbReference>
<keyword evidence="3" id="KW-0675">Receptor</keyword>
<accession>A0A1W6SMX9</accession>
<feature type="compositionally biased region" description="Polar residues" evidence="1">
    <location>
        <begin position="49"/>
        <end position="59"/>
    </location>
</feature>
<reference evidence="3 4" key="1">
    <citation type="journal article" date="2015" name="Int. J. Syst. Evol. Microbiol.">
        <title>Nitrosospira lacus sp. nov., a psychrotolerant, ammonia-oxidizing bacterium from sandy lake sediment.</title>
        <authorList>
            <person name="Urakawa H."/>
            <person name="Garcia J.C."/>
            <person name="Nielsen J.L."/>
            <person name="Le V.Q."/>
            <person name="Kozlowski J.A."/>
            <person name="Stein L.Y."/>
            <person name="Lim C.K."/>
            <person name="Pommerening-Roser A."/>
            <person name="Martens-Habbena W."/>
            <person name="Stahl D.A."/>
            <person name="Klotz M.G."/>
        </authorList>
    </citation>
    <scope>NUCLEOTIDE SEQUENCE [LARGE SCALE GENOMIC DNA]</scope>
    <source>
        <strain evidence="3 4">APG3</strain>
    </source>
</reference>
<keyword evidence="2" id="KW-1133">Transmembrane helix</keyword>
<protein>
    <submittedName>
        <fullName evidence="3">TonB-dependent receptor</fullName>
    </submittedName>
</protein>
<evidence type="ECO:0000256" key="2">
    <source>
        <dbReference type="SAM" id="Phobius"/>
    </source>
</evidence>
<keyword evidence="2" id="KW-0472">Membrane</keyword>
<proteinExistence type="predicted"/>
<evidence type="ECO:0000313" key="4">
    <source>
        <dbReference type="Proteomes" id="UP000012179"/>
    </source>
</evidence>
<feature type="compositionally biased region" description="Pro residues" evidence="1">
    <location>
        <begin position="65"/>
        <end position="76"/>
    </location>
</feature>
<dbReference type="EMBL" id="CP021106">
    <property type="protein sequence ID" value="ARO87122.1"/>
    <property type="molecule type" value="Genomic_DNA"/>
</dbReference>
<dbReference type="SUPFAM" id="SSF74653">
    <property type="entry name" value="TolA/TonB C-terminal domain"/>
    <property type="match status" value="1"/>
</dbReference>
<organism evidence="3 4">
    <name type="scientific">Nitrosospira lacus</name>
    <dbReference type="NCBI Taxonomy" id="1288494"/>
    <lineage>
        <taxon>Bacteria</taxon>
        <taxon>Pseudomonadati</taxon>
        <taxon>Pseudomonadota</taxon>
        <taxon>Betaproteobacteria</taxon>
        <taxon>Nitrosomonadales</taxon>
        <taxon>Nitrosomonadaceae</taxon>
        <taxon>Nitrosospira</taxon>
    </lineage>
</organism>
<dbReference type="Pfam" id="PF13103">
    <property type="entry name" value="TonB_2"/>
    <property type="match status" value="1"/>
</dbReference>
<keyword evidence="2" id="KW-0812">Transmembrane</keyword>
<dbReference type="RefSeq" id="WP_004175024.1">
    <property type="nucleotide sequence ID" value="NZ_CP021106.3"/>
</dbReference>
<dbReference type="KEGG" id="nlc:EBAPG3_004695"/>
<dbReference type="Proteomes" id="UP000012179">
    <property type="component" value="Chromosome"/>
</dbReference>
<dbReference type="Gene3D" id="3.30.1150.10">
    <property type="match status" value="1"/>
</dbReference>